<protein>
    <submittedName>
        <fullName evidence="1">Uncharacterized protein</fullName>
    </submittedName>
</protein>
<sequence>MTAPSTRQPRTRRRHIWRLLSVLLLAGVLLVLSALSLSPSVPHPGALSSSDIRNIEQLIVDNSPEQFRSRGERQLQLNADELNLLTAFVLANVPQTRDIATRFSLDDDTAQAWMSIPQHLGPFTVYLNLHAQFAQDQGRARLMSLHAGYLPIPRRIMRGAENMLGDRLESASAVNQELAELRHGISSVALSNDRLHLTLQWEPAVLEQLRAQARQFFMTDEDRQRLLGYYTFIGDIARQAAPEGSTVSLHNFMPDLFARAGERSANGSAIAENRSLLQALSLYVNDISVRELLDGIPDDSVYAPPALRVTLYQRHDLGRHFVSAAAITASAGVGIAEVLANSKEVYDARYTSGFSFSDMTANVAGLTLGEAATESETSARALQIWLRDARAESGYMPEPDSVGDGMSEEAFAEHYSDRNSPMYQDRLQAIEARVSALPLYTRPDTNQDAGTP</sequence>
<dbReference type="Proteomes" id="UP000175669">
    <property type="component" value="Unassembled WGS sequence"/>
</dbReference>
<dbReference type="EMBL" id="MASR01000003">
    <property type="protein sequence ID" value="OFE11187.1"/>
    <property type="molecule type" value="Genomic_DNA"/>
</dbReference>
<dbReference type="AlphaFoldDB" id="A0A1E8CG55"/>
<gene>
    <name evidence="1" type="ORF">PHACT_15205</name>
</gene>
<evidence type="ECO:0000313" key="1">
    <source>
        <dbReference type="EMBL" id="OFE11187.1"/>
    </source>
</evidence>
<accession>A0A1E8CG55</accession>
<organism evidence="1 2">
    <name type="scientific">Pseudohongiella acticola</name>
    <dbReference type="NCBI Taxonomy" id="1524254"/>
    <lineage>
        <taxon>Bacteria</taxon>
        <taxon>Pseudomonadati</taxon>
        <taxon>Pseudomonadota</taxon>
        <taxon>Gammaproteobacteria</taxon>
        <taxon>Pseudomonadales</taxon>
        <taxon>Pseudohongiellaceae</taxon>
        <taxon>Pseudohongiella</taxon>
    </lineage>
</organism>
<name>A0A1E8CG55_9GAMM</name>
<dbReference type="RefSeq" id="WP_070119123.1">
    <property type="nucleotide sequence ID" value="NZ_MASR01000003.1"/>
</dbReference>
<evidence type="ECO:0000313" key="2">
    <source>
        <dbReference type="Proteomes" id="UP000175669"/>
    </source>
</evidence>
<reference evidence="2" key="1">
    <citation type="submission" date="2016-07" db="EMBL/GenBank/DDBJ databases">
        <authorList>
            <person name="Florea S."/>
            <person name="Webb J.S."/>
            <person name="Jaromczyk J."/>
            <person name="Schardl C.L."/>
        </authorList>
    </citation>
    <scope>NUCLEOTIDE SEQUENCE [LARGE SCALE GENOMIC DNA]</scope>
    <source>
        <strain evidence="2">KCTC 42131</strain>
    </source>
</reference>
<dbReference type="STRING" id="1524254.PHACT_15205"/>
<comment type="caution">
    <text evidence="1">The sequence shown here is derived from an EMBL/GenBank/DDBJ whole genome shotgun (WGS) entry which is preliminary data.</text>
</comment>
<keyword evidence="2" id="KW-1185">Reference proteome</keyword>
<dbReference type="OrthoDB" id="9997at2"/>
<proteinExistence type="predicted"/>